<reference evidence="2" key="1">
    <citation type="submission" date="2022-04" db="EMBL/GenBank/DDBJ databases">
        <title>Carnegiea gigantea Genome sequencing and assembly v2.</title>
        <authorList>
            <person name="Copetti D."/>
            <person name="Sanderson M.J."/>
            <person name="Burquez A."/>
            <person name="Wojciechowski M.F."/>
        </authorList>
    </citation>
    <scope>NUCLEOTIDE SEQUENCE</scope>
    <source>
        <strain evidence="2">SGP5-SGP5p</strain>
        <tissue evidence="2">Aerial part</tissue>
    </source>
</reference>
<evidence type="ECO:0000313" key="2">
    <source>
        <dbReference type="EMBL" id="KAJ8437340.1"/>
    </source>
</evidence>
<proteinExistence type="predicted"/>
<keyword evidence="3" id="KW-1185">Reference proteome</keyword>
<gene>
    <name evidence="2" type="ORF">Cgig2_009680</name>
</gene>
<organism evidence="2 3">
    <name type="scientific">Carnegiea gigantea</name>
    <dbReference type="NCBI Taxonomy" id="171969"/>
    <lineage>
        <taxon>Eukaryota</taxon>
        <taxon>Viridiplantae</taxon>
        <taxon>Streptophyta</taxon>
        <taxon>Embryophyta</taxon>
        <taxon>Tracheophyta</taxon>
        <taxon>Spermatophyta</taxon>
        <taxon>Magnoliopsida</taxon>
        <taxon>eudicotyledons</taxon>
        <taxon>Gunneridae</taxon>
        <taxon>Pentapetalae</taxon>
        <taxon>Caryophyllales</taxon>
        <taxon>Cactineae</taxon>
        <taxon>Cactaceae</taxon>
        <taxon>Cactoideae</taxon>
        <taxon>Echinocereeae</taxon>
        <taxon>Carnegiea</taxon>
    </lineage>
</organism>
<dbReference type="AlphaFoldDB" id="A0A9Q1QE46"/>
<accession>A0A9Q1QE46</accession>
<feature type="region of interest" description="Disordered" evidence="1">
    <location>
        <begin position="147"/>
        <end position="194"/>
    </location>
</feature>
<dbReference type="Proteomes" id="UP001153076">
    <property type="component" value="Unassembled WGS sequence"/>
</dbReference>
<protein>
    <submittedName>
        <fullName evidence="2">Uncharacterized protein</fullName>
    </submittedName>
</protein>
<evidence type="ECO:0000256" key="1">
    <source>
        <dbReference type="SAM" id="MobiDB-lite"/>
    </source>
</evidence>
<name>A0A9Q1QE46_9CARY</name>
<evidence type="ECO:0000313" key="3">
    <source>
        <dbReference type="Proteomes" id="UP001153076"/>
    </source>
</evidence>
<dbReference type="EMBL" id="JAKOGI010000305">
    <property type="protein sequence ID" value="KAJ8437340.1"/>
    <property type="molecule type" value="Genomic_DNA"/>
</dbReference>
<comment type="caution">
    <text evidence="2">The sequence shown here is derived from an EMBL/GenBank/DDBJ whole genome shotgun (WGS) entry which is preliminary data.</text>
</comment>
<sequence length="194" mass="22300">MVRYERRRQRLPSRECKEAPESIRFWRKKKQGQGHDNKIQAVRVSQESQSHMKLLQGQVNTEFAEWLDWSLVCTTDEPRDDSNNEVPGFEDLHDELVADNKVEQSNLRNHLVINELDDGVAKETPGPRQSPLLKMATQEILKLSQHLQPLGITTESEEQPPPGFENQEKSHNNDLDVDATPKVLENEDAQLEEG</sequence>